<dbReference type="InterPro" id="IPR001647">
    <property type="entry name" value="HTH_TetR"/>
</dbReference>
<proteinExistence type="predicted"/>
<feature type="DNA-binding region" description="H-T-H motif" evidence="2">
    <location>
        <begin position="52"/>
        <end position="71"/>
    </location>
</feature>
<sequence>MTAPGSNPADHARQIPLIGAPETERADAVRNRERLLCSAREIVRNEGAEALTMERLAHRAGVGKGTVFRRFGSRSGLMFALLDEAEQELQRAYLFGPPPLGPGAAPVDRLLAYGRARLTFLDEHGELQLQADRQPMSTFRAPPHAVEHTHVMNLLIQAQVTINPRLLADSLLASLTAALVLYQLRTQRFSLDELVMTWEHLVRAVVPRSD</sequence>
<dbReference type="EMBL" id="JACHWS010000001">
    <property type="protein sequence ID" value="MBB3035765.1"/>
    <property type="molecule type" value="Genomic_DNA"/>
</dbReference>
<accession>A0A839RGN1</accession>
<evidence type="ECO:0000256" key="1">
    <source>
        <dbReference type="ARBA" id="ARBA00023125"/>
    </source>
</evidence>
<dbReference type="Pfam" id="PF00440">
    <property type="entry name" value="TetR_N"/>
    <property type="match status" value="1"/>
</dbReference>
<evidence type="ECO:0000313" key="5">
    <source>
        <dbReference type="Proteomes" id="UP000567922"/>
    </source>
</evidence>
<comment type="caution">
    <text evidence="4">The sequence shown here is derived from an EMBL/GenBank/DDBJ whole genome shotgun (WGS) entry which is preliminary data.</text>
</comment>
<dbReference type="PANTHER" id="PTHR30055:SF209">
    <property type="entry name" value="POSSIBLE TRANSCRIPTIONAL REGULATORY PROTEIN (PROBABLY TETR-FAMILY)"/>
    <property type="match status" value="1"/>
</dbReference>
<dbReference type="GO" id="GO:0000976">
    <property type="term" value="F:transcription cis-regulatory region binding"/>
    <property type="evidence" value="ECO:0007669"/>
    <property type="project" value="TreeGrafter"/>
</dbReference>
<evidence type="ECO:0000256" key="2">
    <source>
        <dbReference type="PROSITE-ProRule" id="PRU00335"/>
    </source>
</evidence>
<name>A0A839RGN1_9ACTN</name>
<dbReference type="PANTHER" id="PTHR30055">
    <property type="entry name" value="HTH-TYPE TRANSCRIPTIONAL REGULATOR RUTR"/>
    <property type="match status" value="1"/>
</dbReference>
<reference evidence="4 5" key="1">
    <citation type="submission" date="2020-08" db="EMBL/GenBank/DDBJ databases">
        <title>Sequencing the genomes of 1000 actinobacteria strains.</title>
        <authorList>
            <person name="Klenk H.-P."/>
        </authorList>
    </citation>
    <scope>NUCLEOTIDE SEQUENCE [LARGE SCALE GENOMIC DNA]</scope>
    <source>
        <strain evidence="4 5">DSM 45258</strain>
    </source>
</reference>
<dbReference type="GO" id="GO:0003700">
    <property type="term" value="F:DNA-binding transcription factor activity"/>
    <property type="evidence" value="ECO:0007669"/>
    <property type="project" value="TreeGrafter"/>
</dbReference>
<keyword evidence="5" id="KW-1185">Reference proteome</keyword>
<dbReference type="PRINTS" id="PR00455">
    <property type="entry name" value="HTHTETR"/>
</dbReference>
<dbReference type="InterPro" id="IPR050109">
    <property type="entry name" value="HTH-type_TetR-like_transc_reg"/>
</dbReference>
<dbReference type="RefSeq" id="WP_232322982.1">
    <property type="nucleotide sequence ID" value="NZ_BDDI01000009.1"/>
</dbReference>
<dbReference type="SUPFAM" id="SSF46689">
    <property type="entry name" value="Homeodomain-like"/>
    <property type="match status" value="1"/>
</dbReference>
<protein>
    <submittedName>
        <fullName evidence="4">AcrR family transcriptional regulator</fullName>
    </submittedName>
</protein>
<dbReference type="Gene3D" id="1.10.357.10">
    <property type="entry name" value="Tetracycline Repressor, domain 2"/>
    <property type="match status" value="1"/>
</dbReference>
<dbReference type="InterPro" id="IPR009057">
    <property type="entry name" value="Homeodomain-like_sf"/>
</dbReference>
<keyword evidence="1 2" id="KW-0238">DNA-binding</keyword>
<evidence type="ECO:0000259" key="3">
    <source>
        <dbReference type="PROSITE" id="PS50977"/>
    </source>
</evidence>
<organism evidence="4 5">
    <name type="scientific">Hoyosella altamirensis</name>
    <dbReference type="NCBI Taxonomy" id="616997"/>
    <lineage>
        <taxon>Bacteria</taxon>
        <taxon>Bacillati</taxon>
        <taxon>Actinomycetota</taxon>
        <taxon>Actinomycetes</taxon>
        <taxon>Mycobacteriales</taxon>
        <taxon>Hoyosellaceae</taxon>
        <taxon>Hoyosella</taxon>
    </lineage>
</organism>
<feature type="domain" description="HTH tetR-type" evidence="3">
    <location>
        <begin position="29"/>
        <end position="89"/>
    </location>
</feature>
<dbReference type="Proteomes" id="UP000567922">
    <property type="component" value="Unassembled WGS sequence"/>
</dbReference>
<dbReference type="PROSITE" id="PS50977">
    <property type="entry name" value="HTH_TETR_2"/>
    <property type="match status" value="1"/>
</dbReference>
<dbReference type="AlphaFoldDB" id="A0A839RGN1"/>
<gene>
    <name evidence="4" type="ORF">FHU29_000199</name>
</gene>
<evidence type="ECO:0000313" key="4">
    <source>
        <dbReference type="EMBL" id="MBB3035765.1"/>
    </source>
</evidence>